<dbReference type="EMBL" id="RCNT01000001">
    <property type="protein sequence ID" value="RMA44163.1"/>
    <property type="molecule type" value="Genomic_DNA"/>
</dbReference>
<evidence type="ECO:0000313" key="2">
    <source>
        <dbReference type="Proteomes" id="UP000281343"/>
    </source>
</evidence>
<dbReference type="SUPFAM" id="SSF56112">
    <property type="entry name" value="Protein kinase-like (PK-like)"/>
    <property type="match status" value="1"/>
</dbReference>
<comment type="caution">
    <text evidence="1">The sequence shown here is derived from an EMBL/GenBank/DDBJ whole genome shotgun (WGS) entry which is preliminary data.</text>
</comment>
<dbReference type="Proteomes" id="UP000281343">
    <property type="component" value="Unassembled WGS sequence"/>
</dbReference>
<dbReference type="GO" id="GO:0019748">
    <property type="term" value="P:secondary metabolic process"/>
    <property type="evidence" value="ECO:0007669"/>
    <property type="project" value="InterPro"/>
</dbReference>
<reference evidence="1 2" key="1">
    <citation type="submission" date="2018-10" db="EMBL/GenBank/DDBJ databases">
        <authorList>
            <person name="Jung H.S."/>
            <person name="Jeon C.O."/>
        </authorList>
    </citation>
    <scope>NUCLEOTIDE SEQUENCE [LARGE SCALE GENOMIC DNA]</scope>
    <source>
        <strain evidence="1 2">MA-7-27</strain>
    </source>
</reference>
<gene>
    <name evidence="1" type="ORF">D9R08_04510</name>
</gene>
<dbReference type="InterPro" id="IPR011009">
    <property type="entry name" value="Kinase-like_dom_sf"/>
</dbReference>
<protein>
    <recommendedName>
        <fullName evidence="3">3'-kinase</fullName>
    </recommendedName>
</protein>
<name>A0A3L9YDD6_9RHOB</name>
<evidence type="ECO:0000313" key="1">
    <source>
        <dbReference type="EMBL" id="RMA44163.1"/>
    </source>
</evidence>
<evidence type="ECO:0008006" key="3">
    <source>
        <dbReference type="Google" id="ProtNLM"/>
    </source>
</evidence>
<dbReference type="Pfam" id="PF04655">
    <property type="entry name" value="APH_6_hur"/>
    <property type="match status" value="1"/>
</dbReference>
<dbReference type="AlphaFoldDB" id="A0A3L9YDD6"/>
<sequence>MPGSSKNLDPGPFLEKWGLTLVGTRPARSQAQIFEVTLEDEVPAILKVYRLLSLGSEAEAPKFLSLMNGAACVRLLRECPGALLLERLEGNMLQSVVSRGDDETATEIIIDIAEAIRKKRFGFKPARNLELRFDTLLKTDRNAHPALNTATFQKAIDVARMSLDRDSRAERGLLHGDLHHTNIVEGKREWCAIDPMTLYGEAEAEYGQAFCNPSHEVEIVNNPERAIRIANQINARTALSQERLIAWGVVMAAHSLVKEVNRLPFEQRELNRTAARLEAIVAAYGAVS</sequence>
<dbReference type="GO" id="GO:0016773">
    <property type="term" value="F:phosphotransferase activity, alcohol group as acceptor"/>
    <property type="evidence" value="ECO:0007669"/>
    <property type="project" value="InterPro"/>
</dbReference>
<proteinExistence type="predicted"/>
<organism evidence="1 2">
    <name type="scientific">Rhodophyticola porphyridii</name>
    <dbReference type="NCBI Taxonomy" id="1852017"/>
    <lineage>
        <taxon>Bacteria</taxon>
        <taxon>Pseudomonadati</taxon>
        <taxon>Pseudomonadota</taxon>
        <taxon>Alphaproteobacteria</taxon>
        <taxon>Rhodobacterales</taxon>
        <taxon>Roseobacteraceae</taxon>
        <taxon>Rhodophyticola</taxon>
    </lineage>
</organism>
<dbReference type="Gene3D" id="3.90.1200.10">
    <property type="match status" value="1"/>
</dbReference>
<keyword evidence="2" id="KW-1185">Reference proteome</keyword>
<dbReference type="InterPro" id="IPR006748">
    <property type="entry name" value="NH2Glyco/OHUrea_AB-resist_kin"/>
</dbReference>
<accession>A0A3L9YDD6</accession>